<dbReference type="Gene3D" id="1.10.101.10">
    <property type="entry name" value="PGBD-like superfamily/PGBD"/>
    <property type="match status" value="1"/>
</dbReference>
<sequence length="578" mass="65359">MYSKKAFTFFFTTILFAGLLYGFGAKAVAVGDFVNFQVDEEFEKDANSQVQAVLIKTSPNLYFYIEKKWWDAQVLAKQDEILTNLNSLSLEFDNNIYPTLTSVFGTEWKPGVDGDNKITILLHSMKEGIGGYFRSTDEYLKLQVPNSNEKEMIYLPISQIENNYKLKIFLAHEFVHLITFNQKDRILGVSEEVWLNEARAEYAITVLGYNNSYIGSNLQLRVKDFLEKPSDSVVEWQNGKYDYAVINLFMNYLVDHYGINILQDSLKSKLVGIPSINEVLQKNGYQEDFAQIFTEWTITLIVNDCQINLKYCYLNNSLDNLKINPTLIFLPISGDSSLSVTNVTKNWSGNWQKIIGGSGDLKLKFSSLLGLDFKVPYIIFDKSNNYTINFLNLDKNQEGEINIEDFGSKYNSLIIIPSLQTKISKFNGFESTYPYTFIVSITGAVQDSDQALIQSLLDQIDSLKKQIAAILASNGTSRNDDISCTALNNNLYFGISNSSAVTCLQQFLKTQGQDIYPEGLVTGVFGNLTKSAVIRFQEKYYVQILIPLGLTKGTGFVGSSTRLRINQLNSCKINEECF</sequence>
<dbReference type="InterPro" id="IPR018247">
    <property type="entry name" value="EF_Hand_1_Ca_BS"/>
</dbReference>
<evidence type="ECO:0000313" key="3">
    <source>
        <dbReference type="Proteomes" id="UP000179183"/>
    </source>
</evidence>
<organism evidence="2 3">
    <name type="scientific">Candidatus Staskawiczbacteria bacterium RIFCSPHIGHO2_02_FULL_33_16</name>
    <dbReference type="NCBI Taxonomy" id="1802204"/>
    <lineage>
        <taxon>Bacteria</taxon>
        <taxon>Candidatus Staskawicziibacteriota</taxon>
    </lineage>
</organism>
<dbReference type="InterPro" id="IPR036365">
    <property type="entry name" value="PGBD-like_sf"/>
</dbReference>
<dbReference type="InterPro" id="IPR002477">
    <property type="entry name" value="Peptidoglycan-bd-like"/>
</dbReference>
<protein>
    <recommendedName>
        <fullName evidence="1">Peptidoglycan binding-like domain-containing protein</fullName>
    </recommendedName>
</protein>
<dbReference type="SUPFAM" id="SSF47090">
    <property type="entry name" value="PGBD-like"/>
    <property type="match status" value="1"/>
</dbReference>
<evidence type="ECO:0000259" key="1">
    <source>
        <dbReference type="Pfam" id="PF01471"/>
    </source>
</evidence>
<proteinExistence type="predicted"/>
<dbReference type="Proteomes" id="UP000179183">
    <property type="component" value="Unassembled WGS sequence"/>
</dbReference>
<gene>
    <name evidence="2" type="ORF">A3D34_01320</name>
</gene>
<accession>A0A1G2HX13</accession>
<name>A0A1G2HX13_9BACT</name>
<dbReference type="AlphaFoldDB" id="A0A1G2HX13"/>
<comment type="caution">
    <text evidence="2">The sequence shown here is derived from an EMBL/GenBank/DDBJ whole genome shotgun (WGS) entry which is preliminary data.</text>
</comment>
<evidence type="ECO:0000313" key="2">
    <source>
        <dbReference type="EMBL" id="OGZ67017.1"/>
    </source>
</evidence>
<feature type="domain" description="Peptidoglycan binding-like" evidence="1">
    <location>
        <begin position="498"/>
        <end position="540"/>
    </location>
</feature>
<dbReference type="PROSITE" id="PS00018">
    <property type="entry name" value="EF_HAND_1"/>
    <property type="match status" value="1"/>
</dbReference>
<dbReference type="Pfam" id="PF01471">
    <property type="entry name" value="PG_binding_1"/>
    <property type="match status" value="1"/>
</dbReference>
<dbReference type="EMBL" id="MHOQ01000015">
    <property type="protein sequence ID" value="OGZ67017.1"/>
    <property type="molecule type" value="Genomic_DNA"/>
</dbReference>
<dbReference type="InterPro" id="IPR036366">
    <property type="entry name" value="PGBDSf"/>
</dbReference>
<reference evidence="2 3" key="1">
    <citation type="journal article" date="2016" name="Nat. Commun.">
        <title>Thousands of microbial genomes shed light on interconnected biogeochemical processes in an aquifer system.</title>
        <authorList>
            <person name="Anantharaman K."/>
            <person name="Brown C.T."/>
            <person name="Hug L.A."/>
            <person name="Sharon I."/>
            <person name="Castelle C.J."/>
            <person name="Probst A.J."/>
            <person name="Thomas B.C."/>
            <person name="Singh A."/>
            <person name="Wilkins M.J."/>
            <person name="Karaoz U."/>
            <person name="Brodie E.L."/>
            <person name="Williams K.H."/>
            <person name="Hubbard S.S."/>
            <person name="Banfield J.F."/>
        </authorList>
    </citation>
    <scope>NUCLEOTIDE SEQUENCE [LARGE SCALE GENOMIC DNA]</scope>
</reference>